<protein>
    <submittedName>
        <fullName evidence="1">Uncharacterized protein</fullName>
    </submittedName>
</protein>
<dbReference type="AlphaFoldDB" id="A0A8H4T0Y2"/>
<dbReference type="EMBL" id="JABFAI010000245">
    <property type="protein sequence ID" value="KAF4949182.1"/>
    <property type="molecule type" value="Genomic_DNA"/>
</dbReference>
<proteinExistence type="predicted"/>
<gene>
    <name evidence="1" type="ORF">FGADI_9099</name>
</gene>
<evidence type="ECO:0000313" key="1">
    <source>
        <dbReference type="EMBL" id="KAF4949182.1"/>
    </source>
</evidence>
<reference evidence="1" key="2">
    <citation type="submission" date="2020-05" db="EMBL/GenBank/DDBJ databases">
        <authorList>
            <person name="Kim H.-S."/>
            <person name="Proctor R.H."/>
            <person name="Brown D.W."/>
        </authorList>
    </citation>
    <scope>NUCLEOTIDE SEQUENCE</scope>
    <source>
        <strain evidence="1">NRRL 45417</strain>
    </source>
</reference>
<organism evidence="1 2">
    <name type="scientific">Fusarium gaditjirri</name>
    <dbReference type="NCBI Taxonomy" id="282569"/>
    <lineage>
        <taxon>Eukaryota</taxon>
        <taxon>Fungi</taxon>
        <taxon>Dikarya</taxon>
        <taxon>Ascomycota</taxon>
        <taxon>Pezizomycotina</taxon>
        <taxon>Sordariomycetes</taxon>
        <taxon>Hypocreomycetidae</taxon>
        <taxon>Hypocreales</taxon>
        <taxon>Nectriaceae</taxon>
        <taxon>Fusarium</taxon>
        <taxon>Fusarium nisikadoi species complex</taxon>
    </lineage>
</organism>
<reference evidence="1" key="1">
    <citation type="journal article" date="2020" name="BMC Genomics">
        <title>Correction to: Identification and distribution of gene clusters required for synthesis of sphingolipid metabolism inhibitors in diverse species of the filamentous fungus Fusarium.</title>
        <authorList>
            <person name="Kim H.S."/>
            <person name="Lohmar J.M."/>
            <person name="Busman M."/>
            <person name="Brown D.W."/>
            <person name="Naumann T.A."/>
            <person name="Divon H.H."/>
            <person name="Lysoe E."/>
            <person name="Uhlig S."/>
            <person name="Proctor R.H."/>
        </authorList>
    </citation>
    <scope>NUCLEOTIDE SEQUENCE</scope>
    <source>
        <strain evidence="1">NRRL 45417</strain>
    </source>
</reference>
<sequence>MINEPGHTRCVAMMSMNTDTCTHCGQRRGKNAVALAQNDDVLGSLVDFEADGTEKWHYNLKYTAFMSTLRRRNALIPSGPTLIVRKDHTKWECTEEFGRNDQGEPLGCGEVMKMSERVCKKCLCIRRVGAVAMIEDEIHLGMLACITKGINEWWEYHPELQESRE</sequence>
<evidence type="ECO:0000313" key="2">
    <source>
        <dbReference type="Proteomes" id="UP000604273"/>
    </source>
</evidence>
<dbReference type="Proteomes" id="UP000604273">
    <property type="component" value="Unassembled WGS sequence"/>
</dbReference>
<keyword evidence="2" id="KW-1185">Reference proteome</keyword>
<dbReference type="OrthoDB" id="4988584at2759"/>
<comment type="caution">
    <text evidence="1">The sequence shown here is derived from an EMBL/GenBank/DDBJ whole genome shotgun (WGS) entry which is preliminary data.</text>
</comment>
<accession>A0A8H4T0Y2</accession>
<name>A0A8H4T0Y2_9HYPO</name>